<dbReference type="AlphaFoldDB" id="A0AAD5MMP3"/>
<comment type="caution">
    <text evidence="2">The sequence shown here is derived from an EMBL/GenBank/DDBJ whole genome shotgun (WGS) entry which is preliminary data.</text>
</comment>
<feature type="compositionally biased region" description="Polar residues" evidence="1">
    <location>
        <begin position="42"/>
        <end position="52"/>
    </location>
</feature>
<evidence type="ECO:0000313" key="2">
    <source>
        <dbReference type="EMBL" id="KAJ1346889.1"/>
    </source>
</evidence>
<evidence type="ECO:0008006" key="4">
    <source>
        <dbReference type="Google" id="ProtNLM"/>
    </source>
</evidence>
<dbReference type="EMBL" id="JAHQIW010000237">
    <property type="protein sequence ID" value="KAJ1346889.1"/>
    <property type="molecule type" value="Genomic_DNA"/>
</dbReference>
<feature type="region of interest" description="Disordered" evidence="1">
    <location>
        <begin position="32"/>
        <end position="94"/>
    </location>
</feature>
<keyword evidence="3" id="KW-1185">Reference proteome</keyword>
<protein>
    <recommendedName>
        <fullName evidence="4">Cell division cycle protein 26 homolog</fullName>
    </recommendedName>
</protein>
<sequence length="94" mass="10128">MLRRPLTSFEIKADDIDHMEKVLLELYRKKGAAKENVEADQNPDQNPKSSESLDCEDIQPSSPGSIASSMDTSGNQTLPTLMPSTSGFTPGGSS</sequence>
<evidence type="ECO:0000256" key="1">
    <source>
        <dbReference type="SAM" id="MobiDB-lite"/>
    </source>
</evidence>
<name>A0AAD5MMP3_PARTN</name>
<gene>
    <name evidence="2" type="ORF">KIN20_001813</name>
</gene>
<accession>A0AAD5MMP3</accession>
<evidence type="ECO:0000313" key="3">
    <source>
        <dbReference type="Proteomes" id="UP001196413"/>
    </source>
</evidence>
<reference evidence="2" key="1">
    <citation type="submission" date="2021-06" db="EMBL/GenBank/DDBJ databases">
        <title>Parelaphostrongylus tenuis whole genome reference sequence.</title>
        <authorList>
            <person name="Garwood T.J."/>
            <person name="Larsen P.A."/>
            <person name="Fountain-Jones N.M."/>
            <person name="Garbe J.R."/>
            <person name="Macchietto M.G."/>
            <person name="Kania S.A."/>
            <person name="Gerhold R.W."/>
            <person name="Richards J.E."/>
            <person name="Wolf T.M."/>
        </authorList>
    </citation>
    <scope>NUCLEOTIDE SEQUENCE</scope>
    <source>
        <strain evidence="2">MNPRO001-30</strain>
        <tissue evidence="2">Meninges</tissue>
    </source>
</reference>
<dbReference type="Proteomes" id="UP001196413">
    <property type="component" value="Unassembled WGS sequence"/>
</dbReference>
<proteinExistence type="predicted"/>
<organism evidence="2 3">
    <name type="scientific">Parelaphostrongylus tenuis</name>
    <name type="common">Meningeal worm</name>
    <dbReference type="NCBI Taxonomy" id="148309"/>
    <lineage>
        <taxon>Eukaryota</taxon>
        <taxon>Metazoa</taxon>
        <taxon>Ecdysozoa</taxon>
        <taxon>Nematoda</taxon>
        <taxon>Chromadorea</taxon>
        <taxon>Rhabditida</taxon>
        <taxon>Rhabditina</taxon>
        <taxon>Rhabditomorpha</taxon>
        <taxon>Strongyloidea</taxon>
        <taxon>Metastrongylidae</taxon>
        <taxon>Parelaphostrongylus</taxon>
    </lineage>
</organism>
<feature type="compositionally biased region" description="Polar residues" evidence="1">
    <location>
        <begin position="59"/>
        <end position="79"/>
    </location>
</feature>